<dbReference type="InterPro" id="IPR003309">
    <property type="entry name" value="SCAN_dom"/>
</dbReference>
<dbReference type="FunFam" id="1.10.10.60:FF:000032">
    <property type="entry name" value="Zinc finger and SCAN domain-containing 20"/>
    <property type="match status" value="1"/>
</dbReference>
<protein>
    <recommendedName>
        <fullName evidence="4">SCAN box domain-containing protein</fullName>
    </recommendedName>
</protein>
<proteinExistence type="inferred from homology"/>
<evidence type="ECO:0000259" key="4">
    <source>
        <dbReference type="PROSITE" id="PS50804"/>
    </source>
</evidence>
<dbReference type="Gene3D" id="1.10.4020.10">
    <property type="entry name" value="DNA breaking-rejoining enzymes"/>
    <property type="match status" value="1"/>
</dbReference>
<dbReference type="Proteomes" id="UP000694403">
    <property type="component" value="Unplaced"/>
</dbReference>
<dbReference type="Pfam" id="PF02023">
    <property type="entry name" value="SCAN"/>
    <property type="match status" value="1"/>
</dbReference>
<dbReference type="SUPFAM" id="SSF47353">
    <property type="entry name" value="Retrovirus capsid dimerization domain-like"/>
    <property type="match status" value="1"/>
</dbReference>
<feature type="region of interest" description="Disordered" evidence="3">
    <location>
        <begin position="99"/>
        <end position="136"/>
    </location>
</feature>
<dbReference type="PANTHER" id="PTHR47595:SF1">
    <property type="entry name" value="MYB_SANT-LIKE DNA-BINDING DOMAIN-CONTAINING PROTEIN"/>
    <property type="match status" value="1"/>
</dbReference>
<sequence>QGAGTRAGNRLGLSAERYQQRFRAARWIEGVRPRAFAQRLTDWATRWLRPTAQTMEEVMDQIILEQFLLGLPDPVMVWVRRHQPAQVAEAVRLTEEYVEAEGPRRGMKPSKGAGSGRSPPDSLPKKGTDPGPTHSRELTCWQCGLFPSPRGSSSRLLSVLPAKGVTSQPPSWLVLQPQVKSPFPNAMPQVPGNLPHKPPRLNPPHSLLHHNVQKQFLLPWYSHLTQAWTEWEELDLIAVWGNESVLSERRSKRRNAKIFGKISNAMMDRGYSRDATQCRMKIKELRQAYQKTKESNGSACHSSGARQEKPWENLNSFSCLGSLNLISCLDIVASSAALATMQSSPAEVTMQSQNRRRASAWTDQEVLDLIAVWGDESVLSELRSKRRNAKIYEKISKAMTDRGYSQDATQCRVKIKELRQAYQKTKESNGRSGSQPQTCRFYEALHSRNPPGTSPRSSPGGNVKAFASGSSGERPYRLLHGRKLFRARLAAGTPVSLPGKAGRHTAPVFDGIHAACGLSLSP</sequence>
<evidence type="ECO:0000256" key="1">
    <source>
        <dbReference type="ARBA" id="ARBA00003767"/>
    </source>
</evidence>
<feature type="region of interest" description="Disordered" evidence="3">
    <location>
        <begin position="445"/>
        <end position="474"/>
    </location>
</feature>
<dbReference type="Gene3D" id="1.10.10.60">
    <property type="entry name" value="Homeodomain-like"/>
    <property type="match status" value="2"/>
</dbReference>
<evidence type="ECO:0000313" key="5">
    <source>
        <dbReference type="Ensembl" id="ENSCSRP00000014067.1"/>
    </source>
</evidence>
<evidence type="ECO:0000313" key="6">
    <source>
        <dbReference type="Proteomes" id="UP000694403"/>
    </source>
</evidence>
<accession>A0A8C3XPZ3</accession>
<comment type="function">
    <text evidence="1">May be involved in transcriptional regulation.</text>
</comment>
<dbReference type="Ensembl" id="ENSCSRT00000014658.1">
    <property type="protein sequence ID" value="ENSCSRP00000014067.1"/>
    <property type="gene ID" value="ENSCSRG00000010706.1"/>
</dbReference>
<feature type="compositionally biased region" description="Low complexity" evidence="3">
    <location>
        <begin position="447"/>
        <end position="462"/>
    </location>
</feature>
<dbReference type="SMART" id="SM00431">
    <property type="entry name" value="SCAN"/>
    <property type="match status" value="1"/>
</dbReference>
<keyword evidence="6" id="KW-1185">Reference proteome</keyword>
<feature type="domain" description="SCAN box" evidence="4">
    <location>
        <begin position="19"/>
        <end position="96"/>
    </location>
</feature>
<comment type="similarity">
    <text evidence="2">Belongs to the krueppel C2H2-type zinc-finger protein family.</text>
</comment>
<reference evidence="5" key="2">
    <citation type="submission" date="2025-09" db="UniProtKB">
        <authorList>
            <consortium name="Ensembl"/>
        </authorList>
    </citation>
    <scope>IDENTIFICATION</scope>
</reference>
<evidence type="ECO:0000256" key="2">
    <source>
        <dbReference type="ARBA" id="ARBA00006991"/>
    </source>
</evidence>
<name>A0A8C3XPZ3_CHESE</name>
<evidence type="ECO:0000256" key="3">
    <source>
        <dbReference type="SAM" id="MobiDB-lite"/>
    </source>
</evidence>
<dbReference type="PROSITE" id="PS50804">
    <property type="entry name" value="SCAN_BOX"/>
    <property type="match status" value="1"/>
</dbReference>
<dbReference type="PANTHER" id="PTHR47595">
    <property type="entry name" value="HEAT SHOCK 70 KDA PROTEIN 14"/>
    <property type="match status" value="1"/>
</dbReference>
<reference evidence="5" key="1">
    <citation type="submission" date="2025-08" db="UniProtKB">
        <authorList>
            <consortium name="Ensembl"/>
        </authorList>
    </citation>
    <scope>IDENTIFICATION</scope>
</reference>
<organism evidence="5 6">
    <name type="scientific">Chelydra serpentina</name>
    <name type="common">Snapping turtle</name>
    <name type="synonym">Testudo serpentina</name>
    <dbReference type="NCBI Taxonomy" id="8475"/>
    <lineage>
        <taxon>Eukaryota</taxon>
        <taxon>Metazoa</taxon>
        <taxon>Chordata</taxon>
        <taxon>Craniata</taxon>
        <taxon>Vertebrata</taxon>
        <taxon>Euteleostomi</taxon>
        <taxon>Archelosauria</taxon>
        <taxon>Testudinata</taxon>
        <taxon>Testudines</taxon>
        <taxon>Cryptodira</taxon>
        <taxon>Durocryptodira</taxon>
        <taxon>Americhelydia</taxon>
        <taxon>Chelydroidea</taxon>
        <taxon>Chelydridae</taxon>
        <taxon>Chelydra</taxon>
    </lineage>
</organism>
<dbReference type="AlphaFoldDB" id="A0A8C3XPZ3"/>
<dbReference type="InterPro" id="IPR038269">
    <property type="entry name" value="SCAN_sf"/>
</dbReference>
<dbReference type="Pfam" id="PF13837">
    <property type="entry name" value="Myb_DNA-bind_4"/>
    <property type="match status" value="2"/>
</dbReference>
<dbReference type="InterPro" id="IPR044822">
    <property type="entry name" value="Myb_DNA-bind_4"/>
</dbReference>